<keyword evidence="8" id="KW-0560">Oxidoreductase</keyword>
<proteinExistence type="inferred from homology"/>
<evidence type="ECO:0000256" key="3">
    <source>
        <dbReference type="ARBA" id="ARBA00010617"/>
    </source>
</evidence>
<evidence type="ECO:0000256" key="2">
    <source>
        <dbReference type="ARBA" id="ARBA00004167"/>
    </source>
</evidence>
<comment type="cofactor">
    <cofactor evidence="1 12">
        <name>heme</name>
        <dbReference type="ChEBI" id="CHEBI:30413"/>
    </cofactor>
</comment>
<dbReference type="CDD" id="cd11062">
    <property type="entry name" value="CYP58-like"/>
    <property type="match status" value="1"/>
</dbReference>
<evidence type="ECO:0000313" key="14">
    <source>
        <dbReference type="EMBL" id="KAI1611336.1"/>
    </source>
</evidence>
<evidence type="ECO:0000256" key="1">
    <source>
        <dbReference type="ARBA" id="ARBA00001971"/>
    </source>
</evidence>
<dbReference type="AlphaFoldDB" id="A0AAN6DRR8"/>
<dbReference type="PRINTS" id="PR00463">
    <property type="entry name" value="EP450I"/>
</dbReference>
<dbReference type="InterPro" id="IPR001128">
    <property type="entry name" value="Cyt_P450"/>
</dbReference>
<dbReference type="InterPro" id="IPR036396">
    <property type="entry name" value="Cyt_P450_sf"/>
</dbReference>
<organism evidence="14 15">
    <name type="scientific">Exophiala viscosa</name>
    <dbReference type="NCBI Taxonomy" id="2486360"/>
    <lineage>
        <taxon>Eukaryota</taxon>
        <taxon>Fungi</taxon>
        <taxon>Dikarya</taxon>
        <taxon>Ascomycota</taxon>
        <taxon>Pezizomycotina</taxon>
        <taxon>Eurotiomycetes</taxon>
        <taxon>Chaetothyriomycetidae</taxon>
        <taxon>Chaetothyriales</taxon>
        <taxon>Herpotrichiellaceae</taxon>
        <taxon>Exophiala</taxon>
    </lineage>
</organism>
<evidence type="ECO:0000256" key="8">
    <source>
        <dbReference type="ARBA" id="ARBA00023002"/>
    </source>
</evidence>
<dbReference type="Gene3D" id="1.10.630.10">
    <property type="entry name" value="Cytochrome P450"/>
    <property type="match status" value="1"/>
</dbReference>
<evidence type="ECO:0000256" key="4">
    <source>
        <dbReference type="ARBA" id="ARBA00022617"/>
    </source>
</evidence>
<comment type="similarity">
    <text evidence="3">Belongs to the cytochrome P450 family.</text>
</comment>
<dbReference type="GO" id="GO:0020037">
    <property type="term" value="F:heme binding"/>
    <property type="evidence" value="ECO:0007669"/>
    <property type="project" value="InterPro"/>
</dbReference>
<evidence type="ECO:0000256" key="10">
    <source>
        <dbReference type="ARBA" id="ARBA00023033"/>
    </source>
</evidence>
<dbReference type="Proteomes" id="UP001203852">
    <property type="component" value="Unassembled WGS sequence"/>
</dbReference>
<evidence type="ECO:0000256" key="7">
    <source>
        <dbReference type="ARBA" id="ARBA00022989"/>
    </source>
</evidence>
<dbReference type="GO" id="GO:0016020">
    <property type="term" value="C:membrane"/>
    <property type="evidence" value="ECO:0007669"/>
    <property type="project" value="UniProtKB-SubCell"/>
</dbReference>
<reference evidence="14" key="1">
    <citation type="journal article" date="2022" name="bioRxiv">
        <title>Deciphering the potential niche of two novel black yeast fungi from a biological soil crust based on their genomes, phenotypes, and melanin regulation.</title>
        <authorList>
            <consortium name="DOE Joint Genome Institute"/>
            <person name="Carr E.C."/>
            <person name="Barton Q."/>
            <person name="Grambo S."/>
            <person name="Sullivan M."/>
            <person name="Renfro C.M."/>
            <person name="Kuo A."/>
            <person name="Pangilinan J."/>
            <person name="Lipzen A."/>
            <person name="Keymanesh K."/>
            <person name="Savage E."/>
            <person name="Barry K."/>
            <person name="Grigoriev I.V."/>
            <person name="Riekhof W.R."/>
            <person name="Harris S.S."/>
        </authorList>
    </citation>
    <scope>NUCLEOTIDE SEQUENCE</scope>
    <source>
        <strain evidence="14">JF 03-4F</strain>
    </source>
</reference>
<evidence type="ECO:0000256" key="12">
    <source>
        <dbReference type="PIRSR" id="PIRSR602401-1"/>
    </source>
</evidence>
<protein>
    <submittedName>
        <fullName evidence="14">Cytochrome P450</fullName>
    </submittedName>
</protein>
<keyword evidence="9 12" id="KW-0408">Iron</keyword>
<keyword evidence="7 13" id="KW-1133">Transmembrane helix</keyword>
<keyword evidence="10" id="KW-0503">Monooxygenase</keyword>
<sequence length="512" mass="58296">MSYSLLLIGVGLVVAYLITISCYRLFFSPLAKFPGPKLAALTLWYEFWYDVVKRGQYLFKIKEMHDRYGPIVRISPYELHVNDPNFLPVLYAGGSKRRDKYAWALRLFGSSGASIATASHDVHRMRRGAMNRYFSKESVRRLEPIIQSNFEKLLQKLAEYKGSTKPLNVNLPFSAFTSDIITEYCFGKSHNWLDRPGFNEKFIEMMASVHDMAALAKQFWFVMPLIDMLPDSLAESVDPGMQSFIQFRREMRNQIDEIQKSRAKGEKPQTSMNATVFDSILDSDLPEHEKEMERLWQEAQVICIAGTETTAWALSVVTFHLLSSPQVLRTLREELEAAIAEPSQSVETKDLEKLPYLTAIIQEGLRLSFGVSTRLQRVCPDETLTFDDGKKQWSVPPGTPVGMSCALVHLNPDIFPDPLVFDPERWIKEPQLSRYLCSFAKGSRQCLGINLAYAQLYLCVAGIFRRYGGPGNPGPSGYFELFETTHEDVELKYDLFVPFPKQGSKGVRVLVK</sequence>
<keyword evidence="11 13" id="KW-0472">Membrane</keyword>
<accession>A0AAN6DRR8</accession>
<name>A0AAN6DRR8_9EURO</name>
<evidence type="ECO:0000256" key="6">
    <source>
        <dbReference type="ARBA" id="ARBA00022723"/>
    </source>
</evidence>
<gene>
    <name evidence="14" type="ORF">EDD36DRAFT_457500</name>
</gene>
<dbReference type="GO" id="GO:0004497">
    <property type="term" value="F:monooxygenase activity"/>
    <property type="evidence" value="ECO:0007669"/>
    <property type="project" value="UniProtKB-KW"/>
</dbReference>
<dbReference type="FunFam" id="1.10.630.10:FF:000069">
    <property type="entry name" value="Cytochrome P450, putative (Eurofung)"/>
    <property type="match status" value="1"/>
</dbReference>
<dbReference type="GO" id="GO:0016705">
    <property type="term" value="F:oxidoreductase activity, acting on paired donors, with incorporation or reduction of molecular oxygen"/>
    <property type="evidence" value="ECO:0007669"/>
    <property type="project" value="InterPro"/>
</dbReference>
<keyword evidence="5 13" id="KW-0812">Transmembrane</keyword>
<dbReference type="PANTHER" id="PTHR24305:SF157">
    <property type="entry name" value="N-ACETYLTRYPTOPHAN 6-HYDROXYLASE IVOC-RELATED"/>
    <property type="match status" value="1"/>
</dbReference>
<evidence type="ECO:0000256" key="11">
    <source>
        <dbReference type="ARBA" id="ARBA00023136"/>
    </source>
</evidence>
<keyword evidence="4 12" id="KW-0349">Heme</keyword>
<dbReference type="PANTHER" id="PTHR24305">
    <property type="entry name" value="CYTOCHROME P450"/>
    <property type="match status" value="1"/>
</dbReference>
<dbReference type="PRINTS" id="PR00385">
    <property type="entry name" value="P450"/>
</dbReference>
<evidence type="ECO:0000256" key="9">
    <source>
        <dbReference type="ARBA" id="ARBA00023004"/>
    </source>
</evidence>
<dbReference type="EMBL" id="MU404356">
    <property type="protein sequence ID" value="KAI1611336.1"/>
    <property type="molecule type" value="Genomic_DNA"/>
</dbReference>
<evidence type="ECO:0000313" key="15">
    <source>
        <dbReference type="Proteomes" id="UP001203852"/>
    </source>
</evidence>
<evidence type="ECO:0000256" key="5">
    <source>
        <dbReference type="ARBA" id="ARBA00022692"/>
    </source>
</evidence>
<dbReference type="SUPFAM" id="SSF48264">
    <property type="entry name" value="Cytochrome P450"/>
    <property type="match status" value="1"/>
</dbReference>
<comment type="subcellular location">
    <subcellularLocation>
        <location evidence="2">Membrane</location>
        <topology evidence="2">Single-pass membrane protein</topology>
    </subcellularLocation>
</comment>
<dbReference type="InterPro" id="IPR002401">
    <property type="entry name" value="Cyt_P450_E_grp-I"/>
</dbReference>
<comment type="caution">
    <text evidence="14">The sequence shown here is derived from an EMBL/GenBank/DDBJ whole genome shotgun (WGS) entry which is preliminary data.</text>
</comment>
<feature type="transmembrane region" description="Helical" evidence="13">
    <location>
        <begin position="6"/>
        <end position="27"/>
    </location>
</feature>
<evidence type="ECO:0000256" key="13">
    <source>
        <dbReference type="SAM" id="Phobius"/>
    </source>
</evidence>
<dbReference type="Pfam" id="PF00067">
    <property type="entry name" value="p450"/>
    <property type="match status" value="1"/>
</dbReference>
<keyword evidence="6 12" id="KW-0479">Metal-binding</keyword>
<dbReference type="GO" id="GO:0005506">
    <property type="term" value="F:iron ion binding"/>
    <property type="evidence" value="ECO:0007669"/>
    <property type="project" value="InterPro"/>
</dbReference>
<keyword evidence="15" id="KW-1185">Reference proteome</keyword>
<feature type="binding site" description="axial binding residue" evidence="12">
    <location>
        <position position="446"/>
    </location>
    <ligand>
        <name>heme</name>
        <dbReference type="ChEBI" id="CHEBI:30413"/>
    </ligand>
    <ligandPart>
        <name>Fe</name>
        <dbReference type="ChEBI" id="CHEBI:18248"/>
    </ligandPart>
</feature>
<dbReference type="InterPro" id="IPR050121">
    <property type="entry name" value="Cytochrome_P450_monoxygenase"/>
</dbReference>